<accession>A0A2P2NRE6</accession>
<dbReference type="EMBL" id="GGEC01064588">
    <property type="protein sequence ID" value="MBX45072.1"/>
    <property type="molecule type" value="Transcribed_RNA"/>
</dbReference>
<sequence length="9" mass="1045">MPFKSTSTF</sequence>
<evidence type="ECO:0000313" key="1">
    <source>
        <dbReference type="EMBL" id="MBX45072.1"/>
    </source>
</evidence>
<name>A0A2P2NRE6_RHIMU</name>
<organism evidence="1">
    <name type="scientific">Rhizophora mucronata</name>
    <name type="common">Asiatic mangrove</name>
    <dbReference type="NCBI Taxonomy" id="61149"/>
    <lineage>
        <taxon>Eukaryota</taxon>
        <taxon>Viridiplantae</taxon>
        <taxon>Streptophyta</taxon>
        <taxon>Embryophyta</taxon>
        <taxon>Tracheophyta</taxon>
        <taxon>Spermatophyta</taxon>
        <taxon>Magnoliopsida</taxon>
        <taxon>eudicotyledons</taxon>
        <taxon>Gunneridae</taxon>
        <taxon>Pentapetalae</taxon>
        <taxon>rosids</taxon>
        <taxon>fabids</taxon>
        <taxon>Malpighiales</taxon>
        <taxon>Rhizophoraceae</taxon>
        <taxon>Rhizophora</taxon>
    </lineage>
</organism>
<protein>
    <submittedName>
        <fullName evidence="1">Uncharacterized protein</fullName>
    </submittedName>
</protein>
<proteinExistence type="predicted"/>
<reference evidence="1" key="1">
    <citation type="submission" date="2018-02" db="EMBL/GenBank/DDBJ databases">
        <title>Rhizophora mucronata_Transcriptome.</title>
        <authorList>
            <person name="Meera S.P."/>
            <person name="Sreeshan A."/>
            <person name="Augustine A."/>
        </authorList>
    </citation>
    <scope>NUCLEOTIDE SEQUENCE</scope>
    <source>
        <tissue evidence="1">Leaf</tissue>
    </source>
</reference>